<evidence type="ECO:0000313" key="2">
    <source>
        <dbReference type="WBParaSite" id="nRc.2.0.1.t08967-RA"/>
    </source>
</evidence>
<dbReference type="AlphaFoldDB" id="A0A915I4A5"/>
<reference evidence="2" key="1">
    <citation type="submission" date="2022-11" db="UniProtKB">
        <authorList>
            <consortium name="WormBaseParasite"/>
        </authorList>
    </citation>
    <scope>IDENTIFICATION</scope>
</reference>
<name>A0A915I4A5_ROMCU</name>
<proteinExistence type="predicted"/>
<sequence length="74" mass="8277">MYGSYFCSLLGEHAQRVCSDMFSEHSVEQAARKHARRANVCPSSRNPSTKDLLAVHSRVVLLAKQYLEIAGLIK</sequence>
<organism evidence="1 2">
    <name type="scientific">Romanomermis culicivorax</name>
    <name type="common">Nematode worm</name>
    <dbReference type="NCBI Taxonomy" id="13658"/>
    <lineage>
        <taxon>Eukaryota</taxon>
        <taxon>Metazoa</taxon>
        <taxon>Ecdysozoa</taxon>
        <taxon>Nematoda</taxon>
        <taxon>Enoplea</taxon>
        <taxon>Dorylaimia</taxon>
        <taxon>Mermithida</taxon>
        <taxon>Mermithoidea</taxon>
        <taxon>Mermithidae</taxon>
        <taxon>Romanomermis</taxon>
    </lineage>
</organism>
<dbReference type="WBParaSite" id="nRc.2.0.1.t08967-RA">
    <property type="protein sequence ID" value="nRc.2.0.1.t08967-RA"/>
    <property type="gene ID" value="nRc.2.0.1.g08967"/>
</dbReference>
<protein>
    <submittedName>
        <fullName evidence="2">Uncharacterized protein</fullName>
    </submittedName>
</protein>
<evidence type="ECO:0000313" key="1">
    <source>
        <dbReference type="Proteomes" id="UP000887565"/>
    </source>
</evidence>
<keyword evidence="1" id="KW-1185">Reference proteome</keyword>
<dbReference type="Proteomes" id="UP000887565">
    <property type="component" value="Unplaced"/>
</dbReference>
<accession>A0A915I4A5</accession>